<evidence type="ECO:0000256" key="13">
    <source>
        <dbReference type="ARBA" id="ARBA00029651"/>
    </source>
</evidence>
<evidence type="ECO:0000256" key="3">
    <source>
        <dbReference type="ARBA" id="ARBA00010684"/>
    </source>
</evidence>
<keyword evidence="6" id="KW-0132">Cell division</keyword>
<dbReference type="GO" id="GO:0051301">
    <property type="term" value="P:cell division"/>
    <property type="evidence" value="ECO:0007669"/>
    <property type="project" value="UniProtKB-KW"/>
</dbReference>
<reference evidence="15 16" key="1">
    <citation type="submission" date="2024-01" db="EMBL/GenBank/DDBJ databases">
        <title>Genome assemblies of Stephania.</title>
        <authorList>
            <person name="Yang L."/>
        </authorList>
    </citation>
    <scope>NUCLEOTIDE SEQUENCE [LARGE SCALE GENOMIC DNA]</scope>
    <source>
        <strain evidence="15">QJT</strain>
        <tissue evidence="15">Leaf</tissue>
    </source>
</reference>
<sequence length="157" mass="17842">MVNHEESERSHPAVDDLFNLFTKANNDLTVVHNRLHKEFQQTYPDNANPLKLVSRIKKIQDELSSLKVQCRELLTAKQDLIDKARAILVGNRNLIQRMQGSCGVSPASDSDDSAYVNFNQIIDEWTSQIRSKTEDDMHCSDSKDINRLLFSAVVQGN</sequence>
<dbReference type="GO" id="GO:0005876">
    <property type="term" value="C:spindle microtubule"/>
    <property type="evidence" value="ECO:0007669"/>
    <property type="project" value="InterPro"/>
</dbReference>
<evidence type="ECO:0000256" key="6">
    <source>
        <dbReference type="ARBA" id="ARBA00022618"/>
    </source>
</evidence>
<keyword evidence="7" id="KW-0493">Microtubule</keyword>
<dbReference type="GO" id="GO:0000940">
    <property type="term" value="C:outer kinetochore"/>
    <property type="evidence" value="ECO:0007669"/>
    <property type="project" value="InterPro"/>
</dbReference>
<comment type="subcellular location">
    <subcellularLocation>
        <location evidence="2">Chromosome</location>
        <location evidence="2">Centromere</location>
        <location evidence="2">Kinetochore</location>
    </subcellularLocation>
    <subcellularLocation>
        <location evidence="1">Cytoplasm</location>
        <location evidence="1">Cytoskeleton</location>
        <location evidence="1">Spindle</location>
    </subcellularLocation>
</comment>
<evidence type="ECO:0000256" key="12">
    <source>
        <dbReference type="ARBA" id="ARBA00023328"/>
    </source>
</evidence>
<dbReference type="GO" id="GO:0000278">
    <property type="term" value="P:mitotic cell cycle"/>
    <property type="evidence" value="ECO:0007669"/>
    <property type="project" value="TreeGrafter"/>
</dbReference>
<dbReference type="InterPro" id="IPR026762">
    <property type="entry name" value="Ska2"/>
</dbReference>
<comment type="similarity">
    <text evidence="3">Belongs to the SKA2 family.</text>
</comment>
<keyword evidence="11" id="KW-0131">Cell cycle</keyword>
<evidence type="ECO:0000256" key="5">
    <source>
        <dbReference type="ARBA" id="ARBA00022490"/>
    </source>
</evidence>
<comment type="caution">
    <text evidence="15">The sequence shown here is derived from an EMBL/GenBank/DDBJ whole genome shotgun (WGS) entry which is preliminary data.</text>
</comment>
<keyword evidence="12" id="KW-0137">Centromere</keyword>
<evidence type="ECO:0000256" key="7">
    <source>
        <dbReference type="ARBA" id="ARBA00022701"/>
    </source>
</evidence>
<dbReference type="AlphaFoldDB" id="A0AAP0JA03"/>
<evidence type="ECO:0000256" key="11">
    <source>
        <dbReference type="ARBA" id="ARBA00023306"/>
    </source>
</evidence>
<dbReference type="Proteomes" id="UP001417504">
    <property type="component" value="Unassembled WGS sequence"/>
</dbReference>
<dbReference type="EMBL" id="JBBNAE010000004">
    <property type="protein sequence ID" value="KAK9130289.1"/>
    <property type="molecule type" value="Genomic_DNA"/>
</dbReference>
<feature type="domain" description="Ska2 N-terminal" evidence="14">
    <location>
        <begin position="11"/>
        <end position="119"/>
    </location>
</feature>
<dbReference type="Gene3D" id="6.10.250.1380">
    <property type="match status" value="1"/>
</dbReference>
<dbReference type="PANTHER" id="PTHR32017">
    <property type="entry name" value="SPINDLE AND KINETOCHORE-ASSOCIATED PROTEIN 2"/>
    <property type="match status" value="1"/>
</dbReference>
<protein>
    <recommendedName>
        <fullName evidence="13">Protein FAM33A</fullName>
    </recommendedName>
</protein>
<evidence type="ECO:0000256" key="1">
    <source>
        <dbReference type="ARBA" id="ARBA00004186"/>
    </source>
</evidence>
<dbReference type="PANTHER" id="PTHR32017:SF3">
    <property type="entry name" value="SPINDLE AND KINETOCHORE-ASSOCIATED PROTEIN 2"/>
    <property type="match status" value="1"/>
</dbReference>
<accession>A0AAP0JA03</accession>
<gene>
    <name evidence="15" type="ORF">Sjap_010776</name>
</gene>
<evidence type="ECO:0000313" key="16">
    <source>
        <dbReference type="Proteomes" id="UP001417504"/>
    </source>
</evidence>
<evidence type="ECO:0000313" key="15">
    <source>
        <dbReference type="EMBL" id="KAK9130289.1"/>
    </source>
</evidence>
<organism evidence="15 16">
    <name type="scientific">Stephania japonica</name>
    <dbReference type="NCBI Taxonomy" id="461633"/>
    <lineage>
        <taxon>Eukaryota</taxon>
        <taxon>Viridiplantae</taxon>
        <taxon>Streptophyta</taxon>
        <taxon>Embryophyta</taxon>
        <taxon>Tracheophyta</taxon>
        <taxon>Spermatophyta</taxon>
        <taxon>Magnoliopsida</taxon>
        <taxon>Ranunculales</taxon>
        <taxon>Menispermaceae</taxon>
        <taxon>Menispermoideae</taxon>
        <taxon>Cissampelideae</taxon>
        <taxon>Stephania</taxon>
    </lineage>
</organism>
<evidence type="ECO:0000256" key="2">
    <source>
        <dbReference type="ARBA" id="ARBA00004629"/>
    </source>
</evidence>
<keyword evidence="8" id="KW-0498">Mitosis</keyword>
<dbReference type="Pfam" id="PF16740">
    <property type="entry name" value="SKA2"/>
    <property type="match status" value="1"/>
</dbReference>
<evidence type="ECO:0000256" key="8">
    <source>
        <dbReference type="ARBA" id="ARBA00022776"/>
    </source>
</evidence>
<keyword evidence="5" id="KW-0963">Cytoplasm</keyword>
<keyword evidence="16" id="KW-1185">Reference proteome</keyword>
<keyword evidence="4" id="KW-0158">Chromosome</keyword>
<evidence type="ECO:0000259" key="14">
    <source>
        <dbReference type="Pfam" id="PF16740"/>
    </source>
</evidence>
<name>A0AAP0JA03_9MAGN</name>
<keyword evidence="9" id="KW-0995">Kinetochore</keyword>
<dbReference type="GO" id="GO:0008017">
    <property type="term" value="F:microtubule binding"/>
    <property type="evidence" value="ECO:0007669"/>
    <property type="project" value="InterPro"/>
</dbReference>
<proteinExistence type="inferred from homology"/>
<dbReference type="InterPro" id="IPR042091">
    <property type="entry name" value="Ska2_N"/>
</dbReference>
<dbReference type="GO" id="GO:0007059">
    <property type="term" value="P:chromosome segregation"/>
    <property type="evidence" value="ECO:0007669"/>
    <property type="project" value="InterPro"/>
</dbReference>
<evidence type="ECO:0000256" key="9">
    <source>
        <dbReference type="ARBA" id="ARBA00022838"/>
    </source>
</evidence>
<evidence type="ECO:0000256" key="4">
    <source>
        <dbReference type="ARBA" id="ARBA00022454"/>
    </source>
</evidence>
<evidence type="ECO:0000256" key="10">
    <source>
        <dbReference type="ARBA" id="ARBA00023212"/>
    </source>
</evidence>
<keyword evidence="10" id="KW-0206">Cytoskeleton</keyword>